<keyword evidence="1" id="KW-0805">Transcription regulation</keyword>
<keyword evidence="4" id="KW-0539">Nucleus</keyword>
<gene>
    <name evidence="6" type="ORF">U9M48_014380</name>
</gene>
<accession>A0AAQ3T451</accession>
<dbReference type="InterPro" id="IPR036093">
    <property type="entry name" value="NAC_dom_sf"/>
</dbReference>
<evidence type="ECO:0000256" key="4">
    <source>
        <dbReference type="ARBA" id="ARBA00023242"/>
    </source>
</evidence>
<evidence type="ECO:0000256" key="2">
    <source>
        <dbReference type="ARBA" id="ARBA00023125"/>
    </source>
</evidence>
<dbReference type="PROSITE" id="PS51005">
    <property type="entry name" value="NAC"/>
    <property type="match status" value="1"/>
</dbReference>
<dbReference type="GO" id="GO:0003677">
    <property type="term" value="F:DNA binding"/>
    <property type="evidence" value="ECO:0007669"/>
    <property type="project" value="UniProtKB-KW"/>
</dbReference>
<evidence type="ECO:0000313" key="6">
    <source>
        <dbReference type="EMBL" id="WVZ64937.1"/>
    </source>
</evidence>
<feature type="domain" description="NAC" evidence="5">
    <location>
        <begin position="14"/>
        <end position="206"/>
    </location>
</feature>
<protein>
    <recommendedName>
        <fullName evidence="5">NAC domain-containing protein</fullName>
    </recommendedName>
</protein>
<dbReference type="AlphaFoldDB" id="A0AAQ3T451"/>
<dbReference type="Pfam" id="PF02365">
    <property type="entry name" value="NAM"/>
    <property type="match status" value="2"/>
</dbReference>
<name>A0AAQ3T451_PASNO</name>
<dbReference type="Gene3D" id="2.170.150.80">
    <property type="entry name" value="NAC domain"/>
    <property type="match status" value="1"/>
</dbReference>
<dbReference type="PANTHER" id="PTHR31744:SF224">
    <property type="entry name" value="NAC DOMAIN-CONTAINING PROTEIN"/>
    <property type="match status" value="1"/>
</dbReference>
<evidence type="ECO:0000256" key="1">
    <source>
        <dbReference type="ARBA" id="ARBA00023015"/>
    </source>
</evidence>
<sequence length="407" mass="46042">MDERSDVDKSDEVLLPGFRFHPTDEELISFYLKRKIQQKPLSIELIRQLDIYKYDPWDLPRFNEFYLVDWYFPIRLLQLPSLFAASYFMPSCSCIELASTGEKEWYFYCPRDRKYRNSARPNRVTGAGFWKATGTDRPIYSSEGTKCIGLKKSLVFYKGRAAKGIKTDWMMHEYRLPSLNDPSRPKTPKGKIPASDAWAICRIFKKPSSVAQRVLCNSWGSQPIATTEPELLSALQSIQASHFALESSSCSANQFNSLQCLHGPQQQQINSSQDSSSCKVITFNLSPSLPSEKGIHSSSIILPFETQSQQKSSGIKSVLLGMTPGILNSVNEAKPNAEFRQLEPSNGYVVDWETDMNGGIGNCDDDPYTRKSVHGYASGNEYGIPRKIKFPFDLRVDSPDDWTSNMP</sequence>
<evidence type="ECO:0000259" key="5">
    <source>
        <dbReference type="PROSITE" id="PS51005"/>
    </source>
</evidence>
<organism evidence="6 7">
    <name type="scientific">Paspalum notatum var. saurae</name>
    <dbReference type="NCBI Taxonomy" id="547442"/>
    <lineage>
        <taxon>Eukaryota</taxon>
        <taxon>Viridiplantae</taxon>
        <taxon>Streptophyta</taxon>
        <taxon>Embryophyta</taxon>
        <taxon>Tracheophyta</taxon>
        <taxon>Spermatophyta</taxon>
        <taxon>Magnoliopsida</taxon>
        <taxon>Liliopsida</taxon>
        <taxon>Poales</taxon>
        <taxon>Poaceae</taxon>
        <taxon>PACMAD clade</taxon>
        <taxon>Panicoideae</taxon>
        <taxon>Andropogonodae</taxon>
        <taxon>Paspaleae</taxon>
        <taxon>Paspalinae</taxon>
        <taxon>Paspalum</taxon>
    </lineage>
</organism>
<keyword evidence="7" id="KW-1185">Reference proteome</keyword>
<dbReference type="PANTHER" id="PTHR31744">
    <property type="entry name" value="PROTEIN CUP-SHAPED COTYLEDON 2-RELATED"/>
    <property type="match status" value="1"/>
</dbReference>
<dbReference type="EMBL" id="CP144747">
    <property type="protein sequence ID" value="WVZ64937.1"/>
    <property type="molecule type" value="Genomic_DNA"/>
</dbReference>
<evidence type="ECO:0000313" key="7">
    <source>
        <dbReference type="Proteomes" id="UP001341281"/>
    </source>
</evidence>
<dbReference type="SUPFAM" id="SSF101941">
    <property type="entry name" value="NAC domain"/>
    <property type="match status" value="2"/>
</dbReference>
<proteinExistence type="predicted"/>
<dbReference type="InterPro" id="IPR003441">
    <property type="entry name" value="NAC-dom"/>
</dbReference>
<evidence type="ECO:0000256" key="3">
    <source>
        <dbReference type="ARBA" id="ARBA00023163"/>
    </source>
</evidence>
<dbReference type="Proteomes" id="UP001341281">
    <property type="component" value="Chromosome 03"/>
</dbReference>
<keyword evidence="2" id="KW-0238">DNA-binding</keyword>
<dbReference type="GO" id="GO:0006355">
    <property type="term" value="P:regulation of DNA-templated transcription"/>
    <property type="evidence" value="ECO:0007669"/>
    <property type="project" value="InterPro"/>
</dbReference>
<feature type="non-terminal residue" evidence="6">
    <location>
        <position position="407"/>
    </location>
</feature>
<reference evidence="6 7" key="1">
    <citation type="submission" date="2024-02" db="EMBL/GenBank/DDBJ databases">
        <title>High-quality chromosome-scale genome assembly of Pensacola bahiagrass (Paspalum notatum Flugge var. saurae).</title>
        <authorList>
            <person name="Vega J.M."/>
            <person name="Podio M."/>
            <person name="Orjuela J."/>
            <person name="Siena L.A."/>
            <person name="Pessino S.C."/>
            <person name="Combes M.C."/>
            <person name="Mariac C."/>
            <person name="Albertini E."/>
            <person name="Pupilli F."/>
            <person name="Ortiz J.P.A."/>
            <person name="Leblanc O."/>
        </authorList>
    </citation>
    <scope>NUCLEOTIDE SEQUENCE [LARGE SCALE GENOMIC DNA]</scope>
    <source>
        <strain evidence="6">R1</strain>
        <tissue evidence="6">Leaf</tissue>
    </source>
</reference>
<keyword evidence="3" id="KW-0804">Transcription</keyword>